<evidence type="ECO:0000259" key="10">
    <source>
        <dbReference type="PROSITE" id="PS50893"/>
    </source>
</evidence>
<proteinExistence type="predicted"/>
<evidence type="ECO:0000256" key="1">
    <source>
        <dbReference type="ARBA" id="ARBA00004651"/>
    </source>
</evidence>
<keyword evidence="4 9" id="KW-0812">Transmembrane</keyword>
<evidence type="ECO:0000313" key="12">
    <source>
        <dbReference type="EMBL" id="CAB4862139.1"/>
    </source>
</evidence>
<dbReference type="InterPro" id="IPR036640">
    <property type="entry name" value="ABC1_TM_sf"/>
</dbReference>
<keyword evidence="5" id="KW-0547">Nucleotide-binding</keyword>
<dbReference type="InterPro" id="IPR003439">
    <property type="entry name" value="ABC_transporter-like_ATP-bd"/>
</dbReference>
<dbReference type="GO" id="GO:0140359">
    <property type="term" value="F:ABC-type transporter activity"/>
    <property type="evidence" value="ECO:0007669"/>
    <property type="project" value="InterPro"/>
</dbReference>
<dbReference type="InterPro" id="IPR039421">
    <property type="entry name" value="Type_1_exporter"/>
</dbReference>
<evidence type="ECO:0000256" key="7">
    <source>
        <dbReference type="ARBA" id="ARBA00022989"/>
    </source>
</evidence>
<dbReference type="SUPFAM" id="SSF52540">
    <property type="entry name" value="P-loop containing nucleoside triphosphate hydrolases"/>
    <property type="match status" value="1"/>
</dbReference>
<dbReference type="Pfam" id="PF00005">
    <property type="entry name" value="ABC_tran"/>
    <property type="match status" value="1"/>
</dbReference>
<keyword evidence="2" id="KW-0813">Transport</keyword>
<comment type="subcellular location">
    <subcellularLocation>
        <location evidence="1">Cell membrane</location>
        <topology evidence="1">Multi-pass membrane protein</topology>
    </subcellularLocation>
</comment>
<evidence type="ECO:0000256" key="2">
    <source>
        <dbReference type="ARBA" id="ARBA00022448"/>
    </source>
</evidence>
<dbReference type="FunFam" id="3.40.50.300:FF:000299">
    <property type="entry name" value="ABC transporter ATP-binding protein/permease"/>
    <property type="match status" value="1"/>
</dbReference>
<keyword evidence="8 9" id="KW-0472">Membrane</keyword>
<dbReference type="EMBL" id="CAFBLP010000005">
    <property type="protein sequence ID" value="CAB4862139.1"/>
    <property type="molecule type" value="Genomic_DNA"/>
</dbReference>
<name>A0A6J7D144_9ZZZZ</name>
<evidence type="ECO:0000256" key="5">
    <source>
        <dbReference type="ARBA" id="ARBA00022741"/>
    </source>
</evidence>
<dbReference type="PANTHER" id="PTHR24221">
    <property type="entry name" value="ATP-BINDING CASSETTE SUB-FAMILY B"/>
    <property type="match status" value="1"/>
</dbReference>
<dbReference type="PROSITE" id="PS00211">
    <property type="entry name" value="ABC_TRANSPORTER_1"/>
    <property type="match status" value="1"/>
</dbReference>
<feature type="transmembrane region" description="Helical" evidence="9">
    <location>
        <begin position="73"/>
        <end position="96"/>
    </location>
</feature>
<dbReference type="InterPro" id="IPR003593">
    <property type="entry name" value="AAA+_ATPase"/>
</dbReference>
<feature type="transmembrane region" description="Helical" evidence="9">
    <location>
        <begin position="164"/>
        <end position="193"/>
    </location>
</feature>
<keyword evidence="3" id="KW-1003">Cell membrane</keyword>
<accession>A0A6J7D144</accession>
<dbReference type="GO" id="GO:0016887">
    <property type="term" value="F:ATP hydrolysis activity"/>
    <property type="evidence" value="ECO:0007669"/>
    <property type="project" value="InterPro"/>
</dbReference>
<evidence type="ECO:0000256" key="8">
    <source>
        <dbReference type="ARBA" id="ARBA00023136"/>
    </source>
</evidence>
<evidence type="ECO:0000256" key="3">
    <source>
        <dbReference type="ARBA" id="ARBA00022475"/>
    </source>
</evidence>
<evidence type="ECO:0000256" key="6">
    <source>
        <dbReference type="ARBA" id="ARBA00022840"/>
    </source>
</evidence>
<keyword evidence="6" id="KW-0067">ATP-binding</keyword>
<dbReference type="SUPFAM" id="SSF90123">
    <property type="entry name" value="ABC transporter transmembrane region"/>
    <property type="match status" value="1"/>
</dbReference>
<dbReference type="PROSITE" id="PS50893">
    <property type="entry name" value="ABC_TRANSPORTER_2"/>
    <property type="match status" value="1"/>
</dbReference>
<dbReference type="AlphaFoldDB" id="A0A6J7D144"/>
<gene>
    <name evidence="12" type="ORF">UFOPK3376_00325</name>
</gene>
<dbReference type="PANTHER" id="PTHR24221:SF654">
    <property type="entry name" value="ATP-BINDING CASSETTE SUB-FAMILY B MEMBER 6"/>
    <property type="match status" value="1"/>
</dbReference>
<evidence type="ECO:0000256" key="4">
    <source>
        <dbReference type="ARBA" id="ARBA00022692"/>
    </source>
</evidence>
<dbReference type="GO" id="GO:0005886">
    <property type="term" value="C:plasma membrane"/>
    <property type="evidence" value="ECO:0007669"/>
    <property type="project" value="UniProtKB-SubCell"/>
</dbReference>
<dbReference type="InterPro" id="IPR027417">
    <property type="entry name" value="P-loop_NTPase"/>
</dbReference>
<protein>
    <submittedName>
        <fullName evidence="12">Unannotated protein</fullName>
    </submittedName>
</protein>
<dbReference type="Gene3D" id="1.20.1560.10">
    <property type="entry name" value="ABC transporter type 1, transmembrane domain"/>
    <property type="match status" value="1"/>
</dbReference>
<reference evidence="12" key="1">
    <citation type="submission" date="2020-05" db="EMBL/GenBank/DDBJ databases">
        <authorList>
            <person name="Chiriac C."/>
            <person name="Salcher M."/>
            <person name="Ghai R."/>
            <person name="Kavagutti S V."/>
        </authorList>
    </citation>
    <scope>NUCLEOTIDE SEQUENCE</scope>
</reference>
<evidence type="ECO:0000256" key="9">
    <source>
        <dbReference type="SAM" id="Phobius"/>
    </source>
</evidence>
<feature type="domain" description="ABC transmembrane type-1" evidence="11">
    <location>
        <begin position="32"/>
        <end position="318"/>
    </location>
</feature>
<dbReference type="PROSITE" id="PS50929">
    <property type="entry name" value="ABC_TM1F"/>
    <property type="match status" value="1"/>
</dbReference>
<dbReference type="InterPro" id="IPR017871">
    <property type="entry name" value="ABC_transporter-like_CS"/>
</dbReference>
<feature type="transmembrane region" description="Helical" evidence="9">
    <location>
        <begin position="30"/>
        <end position="52"/>
    </location>
</feature>
<dbReference type="Gene3D" id="3.40.50.300">
    <property type="entry name" value="P-loop containing nucleotide triphosphate hydrolases"/>
    <property type="match status" value="1"/>
</dbReference>
<dbReference type="SMART" id="SM00382">
    <property type="entry name" value="AAA"/>
    <property type="match status" value="1"/>
</dbReference>
<feature type="transmembrane region" description="Helical" evidence="9">
    <location>
        <begin position="257"/>
        <end position="280"/>
    </location>
</feature>
<evidence type="ECO:0000259" key="11">
    <source>
        <dbReference type="PROSITE" id="PS50929"/>
    </source>
</evidence>
<sequence length="589" mass="63264">MQVSARRARGATAERSDTPLQFVVHGRRPALVGLAFTAFAGGIAEALFLVTVTRAAFAITDRKGRVGIVADRYLSVHQTLLLALGLVLLRVALAAWSSVQSANLTANVIADVRHRLSSAFLDSSWEIQQAQRAGSLQELLTTYSGQTSAIMQSLSLAVLASANLVALLGLSIAVDPVGALVLVLSVGILGALLRPLRAVVRRRGALVSAAGMEFATSLNEVSELGLELHVFHVQDQARRRVGTLIEEFRVKVARFQIAAGLATPIYVGLAYLALLGALAVVAESKVTSLTSLGAVMLVMLRSLSYGQALQGSYTSMAGSIPAIEVLQTQLQLFSDGKRHDGGVAVSEIGELRVENVSFSYVAGQEVLHDISFAVDPHEIVGIVGPSGGGKSTLVQLLLGLRDPQRGRILVGERDISELDKTEWARKVTFVPQTAHLIAGSIADNIRFLRDDVSHADVERAARLAHLHDDIMGFPEGYDRPVGEHGGHLSGGQQQRLCIARALVESPEMMILDEPTSALDVRSEHLVRTTLLGLKDRMTVIVIAHRLSTLDICDRIMVIQSGEMIGYDTPERLAATSDFFREALELSGLR</sequence>
<dbReference type="GO" id="GO:0005524">
    <property type="term" value="F:ATP binding"/>
    <property type="evidence" value="ECO:0007669"/>
    <property type="project" value="UniProtKB-KW"/>
</dbReference>
<organism evidence="12">
    <name type="scientific">freshwater metagenome</name>
    <dbReference type="NCBI Taxonomy" id="449393"/>
    <lineage>
        <taxon>unclassified sequences</taxon>
        <taxon>metagenomes</taxon>
        <taxon>ecological metagenomes</taxon>
    </lineage>
</organism>
<dbReference type="GO" id="GO:0034040">
    <property type="term" value="F:ATPase-coupled lipid transmembrane transporter activity"/>
    <property type="evidence" value="ECO:0007669"/>
    <property type="project" value="TreeGrafter"/>
</dbReference>
<dbReference type="InterPro" id="IPR011527">
    <property type="entry name" value="ABC1_TM_dom"/>
</dbReference>
<keyword evidence="7 9" id="KW-1133">Transmembrane helix</keyword>
<feature type="domain" description="ABC transporter" evidence="10">
    <location>
        <begin position="351"/>
        <end position="585"/>
    </location>
</feature>